<keyword evidence="1" id="KW-0472">Membrane</keyword>
<name>A0A5K3EY36_MESCO</name>
<feature type="transmembrane region" description="Helical" evidence="1">
    <location>
        <begin position="9"/>
        <end position="31"/>
    </location>
</feature>
<proteinExistence type="predicted"/>
<protein>
    <submittedName>
        <fullName evidence="2">GIIM domain-containing protein</fullName>
    </submittedName>
</protein>
<sequence>MNRRWVCRIIISLIIIGLFWCVFHPVLYNFVRYRATKRLPSDK</sequence>
<evidence type="ECO:0000313" key="2">
    <source>
        <dbReference type="WBParaSite" id="MCU_004060-RA"/>
    </source>
</evidence>
<keyword evidence="1" id="KW-1133">Transmembrane helix</keyword>
<dbReference type="AlphaFoldDB" id="A0A5K3EY36"/>
<keyword evidence="1" id="KW-0812">Transmembrane</keyword>
<reference evidence="2" key="1">
    <citation type="submission" date="2019-11" db="UniProtKB">
        <authorList>
            <consortium name="WormBaseParasite"/>
        </authorList>
    </citation>
    <scope>IDENTIFICATION</scope>
</reference>
<accession>A0A5K3EY36</accession>
<organism evidence="2">
    <name type="scientific">Mesocestoides corti</name>
    <name type="common">Flatworm</name>
    <dbReference type="NCBI Taxonomy" id="53468"/>
    <lineage>
        <taxon>Eukaryota</taxon>
        <taxon>Metazoa</taxon>
        <taxon>Spiralia</taxon>
        <taxon>Lophotrochozoa</taxon>
        <taxon>Platyhelminthes</taxon>
        <taxon>Cestoda</taxon>
        <taxon>Eucestoda</taxon>
        <taxon>Cyclophyllidea</taxon>
        <taxon>Mesocestoididae</taxon>
        <taxon>Mesocestoides</taxon>
    </lineage>
</organism>
<dbReference type="WBParaSite" id="MCU_004060-RA">
    <property type="protein sequence ID" value="MCU_004060-RA"/>
    <property type="gene ID" value="MCU_004060"/>
</dbReference>
<evidence type="ECO:0000256" key="1">
    <source>
        <dbReference type="SAM" id="Phobius"/>
    </source>
</evidence>